<feature type="region of interest" description="Disordered" evidence="1">
    <location>
        <begin position="1"/>
        <end position="42"/>
    </location>
</feature>
<accession>A0ABN1VJH2</accession>
<keyword evidence="3" id="KW-1185">Reference proteome</keyword>
<sequence length="74" mass="7374">MISGSGVGNGEELADDDALGVLDGLGDAPPVPEGTQPASATVSRTADAAAAVVRARPPVTIAEFLSLRPFMPEA</sequence>
<feature type="compositionally biased region" description="Low complexity" evidence="1">
    <location>
        <begin position="19"/>
        <end position="28"/>
    </location>
</feature>
<gene>
    <name evidence="2" type="ORF">GCM10009655_09200</name>
</gene>
<organism evidence="2 3">
    <name type="scientific">Rhodoglobus aureus</name>
    <dbReference type="NCBI Taxonomy" id="191497"/>
    <lineage>
        <taxon>Bacteria</taxon>
        <taxon>Bacillati</taxon>
        <taxon>Actinomycetota</taxon>
        <taxon>Actinomycetes</taxon>
        <taxon>Micrococcales</taxon>
        <taxon>Microbacteriaceae</taxon>
        <taxon>Rhodoglobus</taxon>
    </lineage>
</organism>
<dbReference type="Proteomes" id="UP001500943">
    <property type="component" value="Unassembled WGS sequence"/>
</dbReference>
<reference evidence="2 3" key="1">
    <citation type="journal article" date="2019" name="Int. J. Syst. Evol. Microbiol.">
        <title>The Global Catalogue of Microorganisms (GCM) 10K type strain sequencing project: providing services to taxonomists for standard genome sequencing and annotation.</title>
        <authorList>
            <consortium name="The Broad Institute Genomics Platform"/>
            <consortium name="The Broad Institute Genome Sequencing Center for Infectious Disease"/>
            <person name="Wu L."/>
            <person name="Ma J."/>
        </authorList>
    </citation>
    <scope>NUCLEOTIDE SEQUENCE [LARGE SCALE GENOMIC DNA]</scope>
    <source>
        <strain evidence="2 3">JCM 12762</strain>
    </source>
</reference>
<comment type="caution">
    <text evidence="2">The sequence shown here is derived from an EMBL/GenBank/DDBJ whole genome shotgun (WGS) entry which is preliminary data.</text>
</comment>
<evidence type="ECO:0000256" key="1">
    <source>
        <dbReference type="SAM" id="MobiDB-lite"/>
    </source>
</evidence>
<name>A0ABN1VJH2_9MICO</name>
<evidence type="ECO:0000313" key="3">
    <source>
        <dbReference type="Proteomes" id="UP001500943"/>
    </source>
</evidence>
<protein>
    <submittedName>
        <fullName evidence="2">Uncharacterized protein</fullName>
    </submittedName>
</protein>
<dbReference type="EMBL" id="BAAAKW010000017">
    <property type="protein sequence ID" value="GAA1212143.1"/>
    <property type="molecule type" value="Genomic_DNA"/>
</dbReference>
<proteinExistence type="predicted"/>
<evidence type="ECO:0000313" key="2">
    <source>
        <dbReference type="EMBL" id="GAA1212143.1"/>
    </source>
</evidence>